<dbReference type="RefSeq" id="WP_218157350.1">
    <property type="nucleotide sequence ID" value="NZ_FNOK01000014.1"/>
</dbReference>
<sequence>MRSAALERLARQVRRRAEGQPCDVCGAPVPDEHRHVLDLGRRELMCACRACAVLFDRDAAGGDHLRLVPQRRQRLEPVPTADLGVPVGLAFFTIQSDGAVVAHYPSPAGAAEWEVDPHIWQEVVDRHAQLGTMAREVEALLVNTARGQREHWIVPVEDCFRLIAVVRREWSGLSGGSTVWPAIEQFFAALAEDGRSCDG</sequence>
<proteinExistence type="predicted"/>
<reference evidence="2" key="1">
    <citation type="submission" date="2016-10" db="EMBL/GenBank/DDBJ databases">
        <authorList>
            <person name="Varghese N."/>
            <person name="Submissions S."/>
        </authorList>
    </citation>
    <scope>NUCLEOTIDE SEQUENCE [LARGE SCALE GENOMIC DNA]</scope>
    <source>
        <strain evidence="2">CGMCC 4.3530</strain>
    </source>
</reference>
<gene>
    <name evidence="1" type="ORF">SAMN05216215_101422</name>
</gene>
<dbReference type="AlphaFoldDB" id="A0A1H3DYB1"/>
<protein>
    <submittedName>
        <fullName evidence="1">Uncharacterized protein</fullName>
    </submittedName>
</protein>
<dbReference type="EMBL" id="FNOK01000014">
    <property type="protein sequence ID" value="SDX71421.1"/>
    <property type="molecule type" value="Genomic_DNA"/>
</dbReference>
<accession>A0A1H3DYB1</accession>
<dbReference type="InterPro" id="IPR045991">
    <property type="entry name" value="DUF5947"/>
</dbReference>
<organism evidence="1 2">
    <name type="scientific">Saccharopolyspora shandongensis</name>
    <dbReference type="NCBI Taxonomy" id="418495"/>
    <lineage>
        <taxon>Bacteria</taxon>
        <taxon>Bacillati</taxon>
        <taxon>Actinomycetota</taxon>
        <taxon>Actinomycetes</taxon>
        <taxon>Pseudonocardiales</taxon>
        <taxon>Pseudonocardiaceae</taxon>
        <taxon>Saccharopolyspora</taxon>
    </lineage>
</organism>
<dbReference type="Pfam" id="PF19372">
    <property type="entry name" value="DUF5947"/>
    <property type="match status" value="1"/>
</dbReference>
<keyword evidence="2" id="KW-1185">Reference proteome</keyword>
<name>A0A1H3DYB1_9PSEU</name>
<evidence type="ECO:0000313" key="1">
    <source>
        <dbReference type="EMBL" id="SDX71421.1"/>
    </source>
</evidence>
<dbReference type="STRING" id="418495.SAMN05216215_101422"/>
<evidence type="ECO:0000313" key="2">
    <source>
        <dbReference type="Proteomes" id="UP000199529"/>
    </source>
</evidence>
<dbReference type="Proteomes" id="UP000199529">
    <property type="component" value="Unassembled WGS sequence"/>
</dbReference>